<evidence type="ECO:0008006" key="4">
    <source>
        <dbReference type="Google" id="ProtNLM"/>
    </source>
</evidence>
<accession>A0ABW9RM55</accession>
<evidence type="ECO:0000313" key="3">
    <source>
        <dbReference type="Proteomes" id="UP000798808"/>
    </source>
</evidence>
<evidence type="ECO:0000256" key="1">
    <source>
        <dbReference type="SAM" id="SignalP"/>
    </source>
</evidence>
<dbReference type="SMART" id="SM00028">
    <property type="entry name" value="TPR"/>
    <property type="match status" value="2"/>
</dbReference>
<dbReference type="SUPFAM" id="SSF48452">
    <property type="entry name" value="TPR-like"/>
    <property type="match status" value="1"/>
</dbReference>
<dbReference type="Gene3D" id="1.25.40.10">
    <property type="entry name" value="Tetratricopeptide repeat domain"/>
    <property type="match status" value="1"/>
</dbReference>
<proteinExistence type="predicted"/>
<keyword evidence="1" id="KW-0732">Signal</keyword>
<comment type="caution">
    <text evidence="2">The sequence shown here is derived from an EMBL/GenBank/DDBJ whole genome shotgun (WGS) entry which is preliminary data.</text>
</comment>
<evidence type="ECO:0000313" key="2">
    <source>
        <dbReference type="EMBL" id="MTI25179.1"/>
    </source>
</evidence>
<feature type="chain" id="PRO_5046835491" description="Tetratricopeptide repeat protein" evidence="1">
    <location>
        <begin position="25"/>
        <end position="433"/>
    </location>
</feature>
<reference evidence="2 3" key="1">
    <citation type="submission" date="2019-02" db="EMBL/GenBank/DDBJ databases">
        <authorList>
            <person name="Goldberg S.R."/>
            <person name="Haltli B.A."/>
            <person name="Correa H."/>
            <person name="Russell K.G."/>
        </authorList>
    </citation>
    <scope>NUCLEOTIDE SEQUENCE [LARGE SCALE GENOMIC DNA]</scope>
    <source>
        <strain evidence="2 3">JCM 16186</strain>
    </source>
</reference>
<dbReference type="EMBL" id="SMLW01000491">
    <property type="protein sequence ID" value="MTI25179.1"/>
    <property type="molecule type" value="Genomic_DNA"/>
</dbReference>
<dbReference type="InterPro" id="IPR011990">
    <property type="entry name" value="TPR-like_helical_dom_sf"/>
</dbReference>
<protein>
    <recommendedName>
        <fullName evidence="4">Tetratricopeptide repeat protein</fullName>
    </recommendedName>
</protein>
<sequence>MMKSLKQTLLICLLIAGINEAATAQLNLPEDEALSKKAQNEHAMFSDSFKFKKTTEARKHLAWLLSNTPEIHESIYINGIKLYQDFAEDESNPKAQVYQDSVMLLYDLRIKYFNNEKDLIDRKASAAYKYYRNRDDKTLDLFNVFERTYELNQKDVGTNNLATYMDVTRKYHKIKPLTKDDILDRYYRVIDAIDYKEQQGGDGETFEKVRAVATKILLEIIDIDCNVIKNDLVPRMRKDPKMTPRVISLSLSQGCTNEPYFEEAAKILMKDKPDYALLRFLAIKAAEKGNMEEAMQYFNRAIEATNDPSKKAQIHYDIAVQHNKVNNKPEARRYAEKAVETDANFKKAYKLIGDLYYSSFNDCKKEESWVSDRAVYWLAYDMYQKAGDQDAMRSAETQFPTISDIFTENREEGQTINVNCWINRSTTIRRRKE</sequence>
<dbReference type="Proteomes" id="UP000798808">
    <property type="component" value="Unassembled WGS sequence"/>
</dbReference>
<gene>
    <name evidence="2" type="ORF">E1163_09520</name>
</gene>
<keyword evidence="3" id="KW-1185">Reference proteome</keyword>
<name>A0ABW9RM55_9BACT</name>
<feature type="signal peptide" evidence="1">
    <location>
        <begin position="1"/>
        <end position="24"/>
    </location>
</feature>
<organism evidence="2 3">
    <name type="scientific">Fulvivirga kasyanovii</name>
    <dbReference type="NCBI Taxonomy" id="396812"/>
    <lineage>
        <taxon>Bacteria</taxon>
        <taxon>Pseudomonadati</taxon>
        <taxon>Bacteroidota</taxon>
        <taxon>Cytophagia</taxon>
        <taxon>Cytophagales</taxon>
        <taxon>Fulvivirgaceae</taxon>
        <taxon>Fulvivirga</taxon>
    </lineage>
</organism>
<dbReference type="RefSeq" id="WP_155171211.1">
    <property type="nucleotide sequence ID" value="NZ_BAAAFL010000002.1"/>
</dbReference>
<dbReference type="InterPro" id="IPR019734">
    <property type="entry name" value="TPR_rpt"/>
</dbReference>